<dbReference type="PANTHER" id="PTHR32071">
    <property type="entry name" value="TRANSCRIPTIONAL REGULATORY PROTEIN"/>
    <property type="match status" value="1"/>
</dbReference>
<dbReference type="Gene3D" id="3.40.50.2300">
    <property type="match status" value="1"/>
</dbReference>
<proteinExistence type="predicted"/>
<dbReference type="FunFam" id="1.10.8.60:FF:000014">
    <property type="entry name" value="DNA-binding transcriptional regulator NtrC"/>
    <property type="match status" value="1"/>
</dbReference>
<dbReference type="SMART" id="SM00448">
    <property type="entry name" value="REC"/>
    <property type="match status" value="1"/>
</dbReference>
<keyword evidence="4" id="KW-0547">Nucleotide-binding</keyword>
<dbReference type="Pfam" id="PF00158">
    <property type="entry name" value="Sigma54_activat"/>
    <property type="match status" value="1"/>
</dbReference>
<evidence type="ECO:0000256" key="8">
    <source>
        <dbReference type="ARBA" id="ARBA00023125"/>
    </source>
</evidence>
<keyword evidence="7" id="KW-0805">Transcription regulation</keyword>
<evidence type="ECO:0000259" key="12">
    <source>
        <dbReference type="PROSITE" id="PS50045"/>
    </source>
</evidence>
<evidence type="ECO:0000256" key="3">
    <source>
        <dbReference type="ARBA" id="ARBA00022553"/>
    </source>
</evidence>
<evidence type="ECO:0000256" key="5">
    <source>
        <dbReference type="ARBA" id="ARBA00022840"/>
    </source>
</evidence>
<dbReference type="PROSITE" id="PS00688">
    <property type="entry name" value="SIGMA54_INTERACT_3"/>
    <property type="match status" value="1"/>
</dbReference>
<protein>
    <submittedName>
        <fullName evidence="14">Two-component system response regulator protein</fullName>
    </submittedName>
</protein>
<evidence type="ECO:0000256" key="10">
    <source>
        <dbReference type="ARBA" id="ARBA00023163"/>
    </source>
</evidence>
<dbReference type="SUPFAM" id="SSF52172">
    <property type="entry name" value="CheY-like"/>
    <property type="match status" value="1"/>
</dbReference>
<keyword evidence="9" id="KW-0010">Activator</keyword>
<keyword evidence="2" id="KW-0963">Cytoplasm</keyword>
<dbReference type="PROSITE" id="PS50045">
    <property type="entry name" value="SIGMA54_INTERACT_4"/>
    <property type="match status" value="1"/>
</dbReference>
<dbReference type="PROSITE" id="PS00675">
    <property type="entry name" value="SIGMA54_INTERACT_1"/>
    <property type="match status" value="1"/>
</dbReference>
<dbReference type="GO" id="GO:0043565">
    <property type="term" value="F:sequence-specific DNA binding"/>
    <property type="evidence" value="ECO:0007669"/>
    <property type="project" value="InterPro"/>
</dbReference>
<dbReference type="Gene3D" id="3.40.50.300">
    <property type="entry name" value="P-loop containing nucleotide triphosphate hydrolases"/>
    <property type="match status" value="1"/>
</dbReference>
<evidence type="ECO:0000256" key="1">
    <source>
        <dbReference type="ARBA" id="ARBA00004496"/>
    </source>
</evidence>
<dbReference type="GO" id="GO:0000160">
    <property type="term" value="P:phosphorelay signal transduction system"/>
    <property type="evidence" value="ECO:0007669"/>
    <property type="project" value="UniProtKB-KW"/>
</dbReference>
<gene>
    <name evidence="14" type="ORF">AVDCRST_MAG89-3002</name>
</gene>
<keyword evidence="10" id="KW-0804">Transcription</keyword>
<dbReference type="EMBL" id="CADCTV010000627">
    <property type="protein sequence ID" value="CAA9348586.1"/>
    <property type="molecule type" value="Genomic_DNA"/>
</dbReference>
<dbReference type="InterPro" id="IPR025943">
    <property type="entry name" value="Sigma_54_int_dom_ATP-bd_2"/>
</dbReference>
<dbReference type="InterPro" id="IPR003593">
    <property type="entry name" value="AAA+_ATPase"/>
</dbReference>
<dbReference type="PRINTS" id="PR01590">
    <property type="entry name" value="HTHFIS"/>
</dbReference>
<dbReference type="GO" id="GO:0006355">
    <property type="term" value="P:regulation of DNA-templated transcription"/>
    <property type="evidence" value="ECO:0007669"/>
    <property type="project" value="InterPro"/>
</dbReference>
<dbReference type="FunFam" id="3.40.50.300:FF:000006">
    <property type="entry name" value="DNA-binding transcriptional regulator NtrC"/>
    <property type="match status" value="1"/>
</dbReference>
<organism evidence="14">
    <name type="scientific">uncultured Gemmatimonadota bacterium</name>
    <dbReference type="NCBI Taxonomy" id="203437"/>
    <lineage>
        <taxon>Bacteria</taxon>
        <taxon>Pseudomonadati</taxon>
        <taxon>Gemmatimonadota</taxon>
        <taxon>environmental samples</taxon>
    </lineage>
</organism>
<keyword evidence="8" id="KW-0238">DNA-binding</keyword>
<dbReference type="Pfam" id="PF00072">
    <property type="entry name" value="Response_reg"/>
    <property type="match status" value="1"/>
</dbReference>
<dbReference type="SUPFAM" id="SSF46689">
    <property type="entry name" value="Homeodomain-like"/>
    <property type="match status" value="1"/>
</dbReference>
<dbReference type="InterPro" id="IPR025944">
    <property type="entry name" value="Sigma_54_int_dom_CS"/>
</dbReference>
<sequence>MRILVVDDEPSIRFSLSELLEDDGHEVREAPHAPAALAVLDESPADLILSDLSMPAMDGLQLLDEVRARHPDALFVLFTAYGDERTAVRALKGGAYDYIPKPWDNEEIRALVRRAREVLALRAENQRLREELAGEFRGLVGDSPAMHDVVRVIRRAAPTDATVLVTGESGTGKEVVARALHGESRRARAPFIALNCSALPGELVEGELFGHLRGSFTGADRDRVGLFEAADGGTIFLDEVGDLAQPAQAKLLRALEERQITRLGATRPTAVDVRVVAATNRPLEEMVRAGDFREDLLYRLQVIALHIPPLRERREDILPIALRFVADFAARHGRSVRELSDATRRALLAYDWPGNVRELRNAIERAVVLAEGGVLDIGDLPVQVSGAAAPLRPVDAALADAPFADARERAVEAWERAFLAAALERHGGNVSQTARALELHRQSLQKKLRQLGLSRE</sequence>
<keyword evidence="6" id="KW-0902">Two-component regulatory system</keyword>
<reference evidence="14" key="1">
    <citation type="submission" date="2020-02" db="EMBL/GenBank/DDBJ databases">
        <authorList>
            <person name="Meier V. D."/>
        </authorList>
    </citation>
    <scope>NUCLEOTIDE SEQUENCE</scope>
    <source>
        <strain evidence="14">AVDCRST_MAG89</strain>
    </source>
</reference>
<feature type="domain" description="Sigma-54 factor interaction" evidence="12">
    <location>
        <begin position="139"/>
        <end position="368"/>
    </location>
</feature>
<dbReference type="Pfam" id="PF25601">
    <property type="entry name" value="AAA_lid_14"/>
    <property type="match status" value="1"/>
</dbReference>
<dbReference type="Gene3D" id="1.10.10.60">
    <property type="entry name" value="Homeodomain-like"/>
    <property type="match status" value="1"/>
</dbReference>
<accession>A0A6J4M3H2</accession>
<dbReference type="GO" id="GO:0005737">
    <property type="term" value="C:cytoplasm"/>
    <property type="evidence" value="ECO:0007669"/>
    <property type="project" value="UniProtKB-SubCell"/>
</dbReference>
<dbReference type="InterPro" id="IPR002078">
    <property type="entry name" value="Sigma_54_int"/>
</dbReference>
<dbReference type="InterPro" id="IPR058031">
    <property type="entry name" value="AAA_lid_NorR"/>
</dbReference>
<dbReference type="AlphaFoldDB" id="A0A6J4M3H2"/>
<dbReference type="GO" id="GO:0005524">
    <property type="term" value="F:ATP binding"/>
    <property type="evidence" value="ECO:0007669"/>
    <property type="project" value="UniProtKB-KW"/>
</dbReference>
<dbReference type="InterPro" id="IPR009057">
    <property type="entry name" value="Homeodomain-like_sf"/>
</dbReference>
<name>A0A6J4M3H2_9BACT</name>
<dbReference type="InterPro" id="IPR027417">
    <property type="entry name" value="P-loop_NTPase"/>
</dbReference>
<dbReference type="FunFam" id="3.40.50.2300:FF:000018">
    <property type="entry name" value="DNA-binding transcriptional regulator NtrC"/>
    <property type="match status" value="1"/>
</dbReference>
<feature type="domain" description="Response regulatory" evidence="13">
    <location>
        <begin position="2"/>
        <end position="116"/>
    </location>
</feature>
<evidence type="ECO:0000256" key="11">
    <source>
        <dbReference type="PROSITE-ProRule" id="PRU00169"/>
    </source>
</evidence>
<evidence type="ECO:0000256" key="7">
    <source>
        <dbReference type="ARBA" id="ARBA00023015"/>
    </source>
</evidence>
<dbReference type="SUPFAM" id="SSF52540">
    <property type="entry name" value="P-loop containing nucleoside triphosphate hydrolases"/>
    <property type="match status" value="1"/>
</dbReference>
<comment type="subcellular location">
    <subcellularLocation>
        <location evidence="1">Cytoplasm</location>
    </subcellularLocation>
</comment>
<evidence type="ECO:0000256" key="4">
    <source>
        <dbReference type="ARBA" id="ARBA00022741"/>
    </source>
</evidence>
<dbReference type="Pfam" id="PF02954">
    <property type="entry name" value="HTH_8"/>
    <property type="match status" value="1"/>
</dbReference>
<dbReference type="CDD" id="cd00009">
    <property type="entry name" value="AAA"/>
    <property type="match status" value="1"/>
</dbReference>
<keyword evidence="3 11" id="KW-0597">Phosphoprotein</keyword>
<dbReference type="InterPro" id="IPR025662">
    <property type="entry name" value="Sigma_54_int_dom_ATP-bd_1"/>
</dbReference>
<dbReference type="PROSITE" id="PS50110">
    <property type="entry name" value="RESPONSE_REGULATORY"/>
    <property type="match status" value="1"/>
</dbReference>
<evidence type="ECO:0000313" key="14">
    <source>
        <dbReference type="EMBL" id="CAA9348586.1"/>
    </source>
</evidence>
<feature type="modified residue" description="4-aspartylphosphate" evidence="11">
    <location>
        <position position="51"/>
    </location>
</feature>
<dbReference type="Gene3D" id="1.10.8.60">
    <property type="match status" value="1"/>
</dbReference>
<dbReference type="InterPro" id="IPR011006">
    <property type="entry name" value="CheY-like_superfamily"/>
</dbReference>
<evidence type="ECO:0000256" key="9">
    <source>
        <dbReference type="ARBA" id="ARBA00023159"/>
    </source>
</evidence>
<dbReference type="PROSITE" id="PS00676">
    <property type="entry name" value="SIGMA54_INTERACT_2"/>
    <property type="match status" value="1"/>
</dbReference>
<evidence type="ECO:0000259" key="13">
    <source>
        <dbReference type="PROSITE" id="PS50110"/>
    </source>
</evidence>
<dbReference type="SMART" id="SM00382">
    <property type="entry name" value="AAA"/>
    <property type="match status" value="1"/>
</dbReference>
<keyword evidence="5" id="KW-0067">ATP-binding</keyword>
<dbReference type="InterPro" id="IPR002197">
    <property type="entry name" value="HTH_Fis"/>
</dbReference>
<evidence type="ECO:0000256" key="6">
    <source>
        <dbReference type="ARBA" id="ARBA00023012"/>
    </source>
</evidence>
<dbReference type="InterPro" id="IPR001789">
    <property type="entry name" value="Sig_transdc_resp-reg_receiver"/>
</dbReference>
<evidence type="ECO:0000256" key="2">
    <source>
        <dbReference type="ARBA" id="ARBA00022490"/>
    </source>
</evidence>